<proteinExistence type="predicted"/>
<dbReference type="RefSeq" id="WP_309202947.1">
    <property type="nucleotide sequence ID" value="NZ_CP133548.1"/>
</dbReference>
<dbReference type="AlphaFoldDB" id="A0AA51RUE7"/>
<dbReference type="EMBL" id="CP133548">
    <property type="protein sequence ID" value="WMS87792.1"/>
    <property type="molecule type" value="Genomic_DNA"/>
</dbReference>
<dbReference type="Proteomes" id="UP001239782">
    <property type="component" value="Chromosome"/>
</dbReference>
<dbReference type="KEGG" id="plei:Q9312_02430"/>
<evidence type="ECO:0000313" key="1">
    <source>
        <dbReference type="EMBL" id="WMS87792.1"/>
    </source>
</evidence>
<reference evidence="1 2" key="1">
    <citation type="submission" date="2023-08" db="EMBL/GenBank/DDBJ databases">
        <title>Pleionea litopenaei sp. nov., isolated from stomach of juvenile Litopenaeus vannamei.</title>
        <authorList>
            <person name="Rho A.M."/>
            <person name="Hwang C.Y."/>
        </authorList>
    </citation>
    <scope>NUCLEOTIDE SEQUENCE [LARGE SCALE GENOMIC DNA]</scope>
    <source>
        <strain evidence="1 2">HL-JVS1</strain>
    </source>
</reference>
<dbReference type="InterPro" id="IPR021393">
    <property type="entry name" value="DUF3034"/>
</dbReference>
<sequence>MFRETIALLTFLISFDCIAQGKLLGTPGVSTFEGSAGGGIVPWAQLAGYDTENQWSANAFCSKVNLRDFDLTSCGVQVGLFDRVEVSYAEQTLGVQPLSTSISQEVIGAKFRLYGDIVYSAWPQVSLGIQDKSLKDSDVAFALGAGQSSGTDIYISASKLHLAAFAGRNLYWNMTARRTKANETGFLGFSSAEESSSINVEFSTALFLNQHWAIGFEYRQKPDNLTLNESAWKDLFVAWFPQKNLSVTAAYLDFGTIAGLNDQNGTYLSLTGYF</sequence>
<dbReference type="Pfam" id="PF11231">
    <property type="entry name" value="DUF3034"/>
    <property type="match status" value="1"/>
</dbReference>
<organism evidence="1 2">
    <name type="scientific">Pleionea litopenaei</name>
    <dbReference type="NCBI Taxonomy" id="3070815"/>
    <lineage>
        <taxon>Bacteria</taxon>
        <taxon>Pseudomonadati</taxon>
        <taxon>Pseudomonadota</taxon>
        <taxon>Gammaproteobacteria</taxon>
        <taxon>Oceanospirillales</taxon>
        <taxon>Pleioneaceae</taxon>
        <taxon>Pleionea</taxon>
    </lineage>
</organism>
<keyword evidence="2" id="KW-1185">Reference proteome</keyword>
<accession>A0AA51RUE7</accession>
<evidence type="ECO:0000313" key="2">
    <source>
        <dbReference type="Proteomes" id="UP001239782"/>
    </source>
</evidence>
<gene>
    <name evidence="1" type="ORF">Q9312_02430</name>
</gene>
<protein>
    <submittedName>
        <fullName evidence="1">DUF3034 family protein</fullName>
    </submittedName>
</protein>
<name>A0AA51RUE7_9GAMM</name>